<dbReference type="STRING" id="1076935.U4LP80"/>
<keyword evidence="2" id="KW-1185">Reference proteome</keyword>
<dbReference type="Proteomes" id="UP000018144">
    <property type="component" value="Unassembled WGS sequence"/>
</dbReference>
<name>U4LP80_PYROM</name>
<dbReference type="GO" id="GO:0042729">
    <property type="term" value="C:DASH complex"/>
    <property type="evidence" value="ECO:0007669"/>
    <property type="project" value="TreeGrafter"/>
</dbReference>
<reference evidence="1 2" key="1">
    <citation type="journal article" date="2013" name="PLoS Genet.">
        <title>The genome and development-dependent transcriptomes of Pyronema confluens: a window into fungal evolution.</title>
        <authorList>
            <person name="Traeger S."/>
            <person name="Altegoer F."/>
            <person name="Freitag M."/>
            <person name="Gabaldon T."/>
            <person name="Kempken F."/>
            <person name="Kumar A."/>
            <person name="Marcet-Houben M."/>
            <person name="Poggeler S."/>
            <person name="Stajich J.E."/>
            <person name="Nowrousian M."/>
        </authorList>
    </citation>
    <scope>NUCLEOTIDE SEQUENCE [LARGE SCALE GENOMIC DNA]</scope>
    <source>
        <strain evidence="2">CBS 100304</strain>
        <tissue evidence="1">Vegetative mycelium</tissue>
    </source>
</reference>
<dbReference type="EMBL" id="HF936171">
    <property type="protein sequence ID" value="CCX33755.1"/>
    <property type="molecule type" value="Genomic_DNA"/>
</dbReference>
<accession>U4LP80</accession>
<protein>
    <submittedName>
        <fullName evidence="1">Uncharacterized protein</fullName>
    </submittedName>
</protein>
<dbReference type="PANTHER" id="PTHR28289">
    <property type="entry name" value="DASH COMPLEX SUBUNIT HSK3"/>
    <property type="match status" value="1"/>
</dbReference>
<dbReference type="Pfam" id="PF08227">
    <property type="entry name" value="DASH_Hsk3"/>
    <property type="match status" value="1"/>
</dbReference>
<dbReference type="InterPro" id="IPR013183">
    <property type="entry name" value="Hsk3-like"/>
</dbReference>
<dbReference type="GO" id="GO:0008608">
    <property type="term" value="P:attachment of spindle microtubules to kinetochore"/>
    <property type="evidence" value="ECO:0007669"/>
    <property type="project" value="InterPro"/>
</dbReference>
<sequence length="93" mass="10100">MPMPSRGSVRPSIATAANTKARQYAMLQNQLSSLQWNLEKLEDIMRVTAVQADNIRTLGTLNAALLMSATKIFETQGAGSAGKEKEDDEMTDA</sequence>
<dbReference type="InterPro" id="IPR042332">
    <property type="entry name" value="Hsk3"/>
</dbReference>
<dbReference type="PANTHER" id="PTHR28289:SF1">
    <property type="entry name" value="DASH COMPLEX SUBUNIT HSK3"/>
    <property type="match status" value="1"/>
</dbReference>
<proteinExistence type="predicted"/>
<gene>
    <name evidence="1" type="ORF">PCON_01760</name>
</gene>
<organism evidence="1 2">
    <name type="scientific">Pyronema omphalodes (strain CBS 100304)</name>
    <name type="common">Pyronema confluens</name>
    <dbReference type="NCBI Taxonomy" id="1076935"/>
    <lineage>
        <taxon>Eukaryota</taxon>
        <taxon>Fungi</taxon>
        <taxon>Dikarya</taxon>
        <taxon>Ascomycota</taxon>
        <taxon>Pezizomycotina</taxon>
        <taxon>Pezizomycetes</taxon>
        <taxon>Pezizales</taxon>
        <taxon>Pyronemataceae</taxon>
        <taxon>Pyronema</taxon>
    </lineage>
</organism>
<dbReference type="AlphaFoldDB" id="U4LP80"/>
<evidence type="ECO:0000313" key="2">
    <source>
        <dbReference type="Proteomes" id="UP000018144"/>
    </source>
</evidence>
<dbReference type="OrthoDB" id="3358869at2759"/>
<dbReference type="GO" id="GO:0051010">
    <property type="term" value="F:microtubule plus-end binding"/>
    <property type="evidence" value="ECO:0007669"/>
    <property type="project" value="TreeGrafter"/>
</dbReference>
<evidence type="ECO:0000313" key="1">
    <source>
        <dbReference type="EMBL" id="CCX33755.1"/>
    </source>
</evidence>